<dbReference type="PANTHER" id="PTHR46072:SF2">
    <property type="entry name" value="AMIDASE (EUROFUNG)"/>
    <property type="match status" value="1"/>
</dbReference>
<evidence type="ECO:0000256" key="1">
    <source>
        <dbReference type="ARBA" id="ARBA00009199"/>
    </source>
</evidence>
<dbReference type="InParanoid" id="G9MJJ5"/>
<evidence type="ECO:0000313" key="6">
    <source>
        <dbReference type="EMBL" id="EHK25658.1"/>
    </source>
</evidence>
<keyword evidence="7" id="KW-1185">Reference proteome</keyword>
<accession>G9MJJ5</accession>
<organism evidence="6 7">
    <name type="scientific">Hypocrea virens (strain Gv29-8 / FGSC 10586)</name>
    <name type="common">Gliocladium virens</name>
    <name type="synonym">Trichoderma virens</name>
    <dbReference type="NCBI Taxonomy" id="413071"/>
    <lineage>
        <taxon>Eukaryota</taxon>
        <taxon>Fungi</taxon>
        <taxon>Dikarya</taxon>
        <taxon>Ascomycota</taxon>
        <taxon>Pezizomycotina</taxon>
        <taxon>Sordariomycetes</taxon>
        <taxon>Hypocreomycetidae</taxon>
        <taxon>Hypocreales</taxon>
        <taxon>Hypocreaceae</taxon>
        <taxon>Trichoderma</taxon>
    </lineage>
</organism>
<dbReference type="EMBL" id="ABDF02000003">
    <property type="protein sequence ID" value="EHK25658.1"/>
    <property type="molecule type" value="Genomic_DNA"/>
</dbReference>
<dbReference type="Proteomes" id="UP000007115">
    <property type="component" value="Unassembled WGS sequence"/>
</dbReference>
<name>G9MJJ5_HYPVG</name>
<feature type="binding site" evidence="4">
    <location>
        <position position="180"/>
    </location>
    <ligand>
        <name>substrate</name>
    </ligand>
</feature>
<keyword evidence="2" id="KW-0378">Hydrolase</keyword>
<dbReference type="AlphaFoldDB" id="G9MJJ5"/>
<dbReference type="InterPro" id="IPR023631">
    <property type="entry name" value="Amidase_dom"/>
</dbReference>
<comment type="caution">
    <text evidence="6">The sequence shown here is derived from an EMBL/GenBank/DDBJ whole genome shotgun (WGS) entry which is preliminary data.</text>
</comment>
<evidence type="ECO:0000313" key="7">
    <source>
        <dbReference type="Proteomes" id="UP000007115"/>
    </source>
</evidence>
<dbReference type="HOGENOM" id="CLU_009600_9_1_1"/>
<dbReference type="VEuPathDB" id="FungiDB:TRIVIDRAFT_62326"/>
<evidence type="ECO:0000256" key="2">
    <source>
        <dbReference type="ARBA" id="ARBA00022801"/>
    </source>
</evidence>
<dbReference type="RefSeq" id="XP_013959861.1">
    <property type="nucleotide sequence ID" value="XM_014104386.1"/>
</dbReference>
<dbReference type="OrthoDB" id="6428749at2759"/>
<feature type="active site" description="Charge relay system" evidence="3">
    <location>
        <position position="180"/>
    </location>
</feature>
<feature type="binding site" evidence="4">
    <location>
        <begin position="201"/>
        <end position="204"/>
    </location>
    <ligand>
        <name>substrate</name>
    </ligand>
</feature>
<dbReference type="GeneID" id="25796331"/>
<sequence length="520" mass="57395">MSAQHDWRQTVAAKQQQRQSNIDAFIADQDPALTEKITAIDDTVLLSRLLATGELKSEDVTRAYITSLTEMLFSEAIQDAKRLDEYLRVNGKPIGPFHGVPMTLKDQFNIKGYDTTLGYTVRALKPASEDAVLVKMLRSMGAVTIAKTNVPQSIMWGETDNPLYGLTTNPMNADYTPGGSTGGEAAALYMNGSILGWGTDIGGSVRIPSHMMGVYGLRCSNSRLPHRGCLVSTVGQEHSPSSVGPLARSLSTIQHAMKEIILREPWQSDYYVSPVAWRQSMYEEYSTKKLTIGLFLDDGMVRPHPPVTRALQQAAAALRAAGHEVIEWPLDLHAETIELMDEFFTVDGGQDIRRDVEAGGEPYIPAIESLVNAGEAISLHDYWQLNKRKANLRQAHLEKWTTVKSPTTGRTVDAILMPVMPHSAVPHQATRWTGYTKVWNLLDYVALALPGGKVEGADCAAQWDYAPRNEADEWIGSVWRDRKEEMAEMGLPVGVQIVGGRLEEEKVLAIGKVLDDLLRA</sequence>
<gene>
    <name evidence="6" type="ORF">TRIVIDRAFT_62326</name>
</gene>
<feature type="domain" description="Amidase" evidence="5">
    <location>
        <begin position="65"/>
        <end position="508"/>
    </location>
</feature>
<proteinExistence type="inferred from homology"/>
<dbReference type="InterPro" id="IPR036928">
    <property type="entry name" value="AS_sf"/>
</dbReference>
<protein>
    <recommendedName>
        <fullName evidence="5">Amidase domain-containing protein</fullName>
    </recommendedName>
</protein>
<evidence type="ECO:0000256" key="3">
    <source>
        <dbReference type="PIRSR" id="PIRSR001221-1"/>
    </source>
</evidence>
<dbReference type="STRING" id="413071.G9MJJ5"/>
<feature type="binding site" evidence="4">
    <location>
        <position position="154"/>
    </location>
    <ligand>
        <name>substrate</name>
    </ligand>
</feature>
<dbReference type="Gene3D" id="3.90.1300.10">
    <property type="entry name" value="Amidase signature (AS) domain"/>
    <property type="match status" value="1"/>
</dbReference>
<dbReference type="SUPFAM" id="SSF75304">
    <property type="entry name" value="Amidase signature (AS) enzymes"/>
    <property type="match status" value="1"/>
</dbReference>
<evidence type="ECO:0000256" key="4">
    <source>
        <dbReference type="PIRSR" id="PIRSR001221-2"/>
    </source>
</evidence>
<dbReference type="Pfam" id="PF01425">
    <property type="entry name" value="Amidase"/>
    <property type="match status" value="1"/>
</dbReference>
<evidence type="ECO:0000259" key="5">
    <source>
        <dbReference type="Pfam" id="PF01425"/>
    </source>
</evidence>
<dbReference type="PANTHER" id="PTHR46072">
    <property type="entry name" value="AMIDASE-RELATED-RELATED"/>
    <property type="match status" value="1"/>
</dbReference>
<dbReference type="GO" id="GO:0016787">
    <property type="term" value="F:hydrolase activity"/>
    <property type="evidence" value="ECO:0007669"/>
    <property type="project" value="UniProtKB-KW"/>
</dbReference>
<reference evidence="6 7" key="1">
    <citation type="journal article" date="2011" name="Genome Biol.">
        <title>Comparative genome sequence analysis underscores mycoparasitism as the ancestral life style of Trichoderma.</title>
        <authorList>
            <person name="Kubicek C.P."/>
            <person name="Herrera-Estrella A."/>
            <person name="Seidl-Seiboth V."/>
            <person name="Martinez D.A."/>
            <person name="Druzhinina I.S."/>
            <person name="Thon M."/>
            <person name="Zeilinger S."/>
            <person name="Casas-Flores S."/>
            <person name="Horwitz B.A."/>
            <person name="Mukherjee P.K."/>
            <person name="Mukherjee M."/>
            <person name="Kredics L."/>
            <person name="Alcaraz L.D."/>
            <person name="Aerts A."/>
            <person name="Antal Z."/>
            <person name="Atanasova L."/>
            <person name="Cervantes-Badillo M.G."/>
            <person name="Challacombe J."/>
            <person name="Chertkov O."/>
            <person name="McCluskey K."/>
            <person name="Coulpier F."/>
            <person name="Deshpande N."/>
            <person name="von Doehren H."/>
            <person name="Ebbole D.J."/>
            <person name="Esquivel-Naranjo E.U."/>
            <person name="Fekete E."/>
            <person name="Flipphi M."/>
            <person name="Glaser F."/>
            <person name="Gomez-Rodriguez E.Y."/>
            <person name="Gruber S."/>
            <person name="Han C."/>
            <person name="Henrissat B."/>
            <person name="Hermosa R."/>
            <person name="Hernandez-Onate M."/>
            <person name="Karaffa L."/>
            <person name="Kosti I."/>
            <person name="Le Crom S."/>
            <person name="Lindquist E."/>
            <person name="Lucas S."/>
            <person name="Luebeck M."/>
            <person name="Luebeck P.S."/>
            <person name="Margeot A."/>
            <person name="Metz B."/>
            <person name="Misra M."/>
            <person name="Nevalainen H."/>
            <person name="Omann M."/>
            <person name="Packer N."/>
            <person name="Perrone G."/>
            <person name="Uresti-Rivera E.E."/>
            <person name="Salamov A."/>
            <person name="Schmoll M."/>
            <person name="Seiboth B."/>
            <person name="Shapiro H."/>
            <person name="Sukno S."/>
            <person name="Tamayo-Ramos J.A."/>
            <person name="Tisch D."/>
            <person name="Wiest A."/>
            <person name="Wilkinson H.H."/>
            <person name="Zhang M."/>
            <person name="Coutinho P.M."/>
            <person name="Kenerley C.M."/>
            <person name="Monte E."/>
            <person name="Baker S.E."/>
            <person name="Grigoriev I.V."/>
        </authorList>
    </citation>
    <scope>NUCLEOTIDE SEQUENCE [LARGE SCALE GENOMIC DNA]</scope>
    <source>
        <strain evidence="7">Gv29-8 / FGSC 10586</strain>
    </source>
</reference>
<dbReference type="eggNOG" id="KOG1212">
    <property type="taxonomic scope" value="Eukaryota"/>
</dbReference>
<feature type="active site" description="Charge relay system" evidence="3">
    <location>
        <position position="105"/>
    </location>
</feature>
<comment type="similarity">
    <text evidence="1">Belongs to the amidase family.</text>
</comment>
<dbReference type="OMA" id="HNSIKWV"/>
<dbReference type="PIRSF" id="PIRSF001221">
    <property type="entry name" value="Amidase_fungi"/>
    <property type="match status" value="1"/>
</dbReference>
<feature type="active site" description="Acyl-ester intermediate" evidence="3">
    <location>
        <position position="204"/>
    </location>
</feature>